<feature type="transmembrane region" description="Helical" evidence="2">
    <location>
        <begin position="238"/>
        <end position="263"/>
    </location>
</feature>
<dbReference type="GO" id="GO:0016020">
    <property type="term" value="C:membrane"/>
    <property type="evidence" value="ECO:0007669"/>
    <property type="project" value="InterPro"/>
</dbReference>
<keyword evidence="2" id="KW-0472">Membrane</keyword>
<feature type="transmembrane region" description="Helical" evidence="2">
    <location>
        <begin position="133"/>
        <end position="150"/>
    </location>
</feature>
<dbReference type="PANTHER" id="PTHR13146">
    <property type="match status" value="1"/>
</dbReference>
<feature type="transmembrane region" description="Helical" evidence="2">
    <location>
        <begin position="157"/>
        <end position="180"/>
    </location>
</feature>
<keyword evidence="5" id="KW-1185">Reference proteome</keyword>
<accession>A0A0A1TUG9</accession>
<evidence type="ECO:0000313" key="5">
    <source>
        <dbReference type="Proteomes" id="UP000014680"/>
    </source>
</evidence>
<reference evidence="4 5" key="1">
    <citation type="submission" date="2012-10" db="EMBL/GenBank/DDBJ databases">
        <authorList>
            <person name="Zafar N."/>
            <person name="Inman J."/>
            <person name="Hall N."/>
            <person name="Lorenzi H."/>
            <person name="Caler E."/>
        </authorList>
    </citation>
    <scope>NUCLEOTIDE SEQUENCE [LARGE SCALE GENOMIC DNA]</scope>
    <source>
        <strain evidence="4 5">IP1</strain>
    </source>
</reference>
<feature type="domain" description="EamA" evidence="3">
    <location>
        <begin position="60"/>
        <end position="173"/>
    </location>
</feature>
<dbReference type="KEGG" id="eiv:EIN_467230"/>
<dbReference type="EMBL" id="KB207240">
    <property type="protein sequence ID" value="ELP83659.1"/>
    <property type="molecule type" value="Genomic_DNA"/>
</dbReference>
<name>A0A0A1TUG9_ENTIV</name>
<dbReference type="SUPFAM" id="SSF103481">
    <property type="entry name" value="Multidrug resistance efflux transporter EmrE"/>
    <property type="match status" value="1"/>
</dbReference>
<organism evidence="4 5">
    <name type="scientific">Entamoeba invadens IP1</name>
    <dbReference type="NCBI Taxonomy" id="370355"/>
    <lineage>
        <taxon>Eukaryota</taxon>
        <taxon>Amoebozoa</taxon>
        <taxon>Evosea</taxon>
        <taxon>Archamoebae</taxon>
        <taxon>Mastigamoebida</taxon>
        <taxon>Entamoebidae</taxon>
        <taxon>Entamoeba</taxon>
    </lineage>
</organism>
<evidence type="ECO:0000256" key="1">
    <source>
        <dbReference type="SAM" id="MobiDB-lite"/>
    </source>
</evidence>
<protein>
    <recommendedName>
        <fullName evidence="3">EamA domain-containing protein</fullName>
    </recommendedName>
</protein>
<dbReference type="AlphaFoldDB" id="A0A0A1TUG9"/>
<dbReference type="GeneID" id="14882755"/>
<dbReference type="InterPro" id="IPR000620">
    <property type="entry name" value="EamA_dom"/>
</dbReference>
<evidence type="ECO:0000313" key="4">
    <source>
        <dbReference type="EMBL" id="ELP83659.1"/>
    </source>
</evidence>
<dbReference type="Proteomes" id="UP000014680">
    <property type="component" value="Unassembled WGS sequence"/>
</dbReference>
<feature type="transmembrane region" description="Helical" evidence="2">
    <location>
        <begin position="200"/>
        <end position="217"/>
    </location>
</feature>
<dbReference type="VEuPathDB" id="AmoebaDB:EIN_467230"/>
<feature type="transmembrane region" description="Helical" evidence="2">
    <location>
        <begin position="346"/>
        <end position="365"/>
    </location>
</feature>
<dbReference type="InterPro" id="IPR037185">
    <property type="entry name" value="EmrE-like"/>
</dbReference>
<gene>
    <name evidence="4" type="ORF">EIN_467230</name>
</gene>
<dbReference type="RefSeq" id="XP_004183005.1">
    <property type="nucleotide sequence ID" value="XM_004182957.1"/>
</dbReference>
<feature type="transmembrane region" description="Helical" evidence="2">
    <location>
        <begin position="63"/>
        <end position="84"/>
    </location>
</feature>
<feature type="transmembrane region" description="Helical" evidence="2">
    <location>
        <begin position="316"/>
        <end position="334"/>
    </location>
</feature>
<dbReference type="PANTHER" id="PTHR13146:SF7">
    <property type="entry name" value="INTEGRAL MEMBRANE PROTEIN DUF6 DOMAIN CONTAINING PROTEIN"/>
    <property type="match status" value="1"/>
</dbReference>
<proteinExistence type="predicted"/>
<feature type="region of interest" description="Disordered" evidence="1">
    <location>
        <begin position="383"/>
        <end position="438"/>
    </location>
</feature>
<dbReference type="OrthoDB" id="29773at2759"/>
<dbReference type="OMA" id="ASMICIT"/>
<feature type="transmembrane region" description="Helical" evidence="2">
    <location>
        <begin position="283"/>
        <end position="304"/>
    </location>
</feature>
<evidence type="ECO:0000259" key="3">
    <source>
        <dbReference type="Pfam" id="PF00892"/>
    </source>
</evidence>
<evidence type="ECO:0000256" key="2">
    <source>
        <dbReference type="SAM" id="Phobius"/>
    </source>
</evidence>
<sequence>MTFLSSFLSLWRLFVEKYMMMTIIVTVFLVTGTANTILSKTSYQLQAEGSGGNVHYFEKPLFLNWAMFLGMTLCLIPYVMKYYLLPLFTKKMPTREVMKLKGYLLVLIPSFCDFAATYLMNFGLLFVSSSVFQMMRGSILVFTAILAVFYRKQKMHLYEIIGVVIIVISLILIGSAAFLPGAQEDVQHGSTSSEDSSSTSWYYTLIGITLVLIAQFLQGFQTILEEQFLHDIKAPVEFIVGLEGIYGLVICSIMMPIMSLSFWPDSLKEDTKDTFIMLANSVPLILITIGYVFSILVFNIVGMIITDWVNAMVRNVLDPLRMITTWICSVFLYYVVDEAIGEKVGWFTLLEVFGFIVLTVGILLYTKVIKLPWFKYEVSEDVEPLNSSPTSEDNDENQKEEQNQAENDISMSPSPIPGYVGNEKSPEKVGEDVSLLKQ</sequence>
<feature type="transmembrane region" description="Helical" evidence="2">
    <location>
        <begin position="104"/>
        <end position="127"/>
    </location>
</feature>
<keyword evidence="2" id="KW-0812">Transmembrane</keyword>
<keyword evidence="2" id="KW-1133">Transmembrane helix</keyword>
<dbReference type="Pfam" id="PF00892">
    <property type="entry name" value="EamA"/>
    <property type="match status" value="1"/>
</dbReference>